<proteinExistence type="predicted"/>
<accession>A0A9N9D2Z3</accession>
<name>A0A9N9D2Z3_9GLOM</name>
<evidence type="ECO:0000313" key="2">
    <source>
        <dbReference type="EMBL" id="CAG8624295.1"/>
    </source>
</evidence>
<sequence length="109" mass="11720">MPRIASSNTFRTLTPTYDERSITTNYSYHASTTISPSITPPIKKSKQPPTTSTAIVTVTTPSNAADGETAGKQTVEASPESPMEKVQPQQAASHQWIGILCLPTRSSDQ</sequence>
<feature type="region of interest" description="Disordered" evidence="1">
    <location>
        <begin position="31"/>
        <end position="92"/>
    </location>
</feature>
<gene>
    <name evidence="2" type="ORF">ALEPTO_LOCUS9100</name>
</gene>
<reference evidence="2" key="1">
    <citation type="submission" date="2021-06" db="EMBL/GenBank/DDBJ databases">
        <authorList>
            <person name="Kallberg Y."/>
            <person name="Tangrot J."/>
            <person name="Rosling A."/>
        </authorList>
    </citation>
    <scope>NUCLEOTIDE SEQUENCE</scope>
    <source>
        <strain evidence="2">FL130A</strain>
    </source>
</reference>
<comment type="caution">
    <text evidence="2">The sequence shown here is derived from an EMBL/GenBank/DDBJ whole genome shotgun (WGS) entry which is preliminary data.</text>
</comment>
<dbReference type="Proteomes" id="UP000789508">
    <property type="component" value="Unassembled WGS sequence"/>
</dbReference>
<dbReference type="EMBL" id="CAJVPS010006350">
    <property type="protein sequence ID" value="CAG8624295.1"/>
    <property type="molecule type" value="Genomic_DNA"/>
</dbReference>
<dbReference type="AlphaFoldDB" id="A0A9N9D2Z3"/>
<evidence type="ECO:0000256" key="1">
    <source>
        <dbReference type="SAM" id="MobiDB-lite"/>
    </source>
</evidence>
<keyword evidence="3" id="KW-1185">Reference proteome</keyword>
<protein>
    <submittedName>
        <fullName evidence="2">174_t:CDS:1</fullName>
    </submittedName>
</protein>
<evidence type="ECO:0000313" key="3">
    <source>
        <dbReference type="Proteomes" id="UP000789508"/>
    </source>
</evidence>
<organism evidence="2 3">
    <name type="scientific">Ambispora leptoticha</name>
    <dbReference type="NCBI Taxonomy" id="144679"/>
    <lineage>
        <taxon>Eukaryota</taxon>
        <taxon>Fungi</taxon>
        <taxon>Fungi incertae sedis</taxon>
        <taxon>Mucoromycota</taxon>
        <taxon>Glomeromycotina</taxon>
        <taxon>Glomeromycetes</taxon>
        <taxon>Archaeosporales</taxon>
        <taxon>Ambisporaceae</taxon>
        <taxon>Ambispora</taxon>
    </lineage>
</organism>
<feature type="compositionally biased region" description="Low complexity" evidence="1">
    <location>
        <begin position="31"/>
        <end position="62"/>
    </location>
</feature>